<evidence type="ECO:0008006" key="5">
    <source>
        <dbReference type="Google" id="ProtNLM"/>
    </source>
</evidence>
<evidence type="ECO:0000313" key="2">
    <source>
        <dbReference type="EMBL" id="EGL39873.1"/>
    </source>
</evidence>
<dbReference type="Proteomes" id="UP000004018">
    <property type="component" value="Unassembled WGS sequence"/>
</dbReference>
<dbReference type="OrthoDB" id="9812744at2"/>
<dbReference type="SUPFAM" id="SSF109604">
    <property type="entry name" value="HD-domain/PDEase-like"/>
    <property type="match status" value="1"/>
</dbReference>
<evidence type="ECO:0000313" key="3">
    <source>
        <dbReference type="Proteomes" id="UP000003242"/>
    </source>
</evidence>
<keyword evidence="4" id="KW-1185">Reference proteome</keyword>
<evidence type="ECO:0000313" key="4">
    <source>
        <dbReference type="Proteomes" id="UP000004018"/>
    </source>
</evidence>
<reference evidence="2 4" key="3">
    <citation type="submission" date="2011-04" db="EMBL/GenBank/DDBJ databases">
        <authorList>
            <person name="Harkins D.M."/>
            <person name="Madupu R."/>
            <person name="Durkin A.S."/>
            <person name="Torralba M."/>
            <person name="Methe B."/>
            <person name="Sutton G.G."/>
            <person name="Nelson K.E."/>
        </authorList>
    </citation>
    <scope>NUCLEOTIDE SEQUENCE [LARGE SCALE GENOMIC DNA]</scope>
    <source>
        <strain evidence="2 4">UPII 199-6</strain>
    </source>
</reference>
<reference evidence="1" key="2">
    <citation type="submission" date="2009-12" db="EMBL/GenBank/DDBJ databases">
        <authorList>
            <person name="Madupu R."/>
            <person name="Durkin A.S."/>
            <person name="Torralba M."/>
            <person name="Methe B."/>
            <person name="Sutton G.G."/>
            <person name="Strausberg R.L."/>
            <person name="Nelson K.E."/>
        </authorList>
    </citation>
    <scope>NUCLEOTIDE SEQUENCE</scope>
    <source>
        <strain evidence="1">28L</strain>
    </source>
</reference>
<dbReference type="Pfam" id="PF12917">
    <property type="entry name" value="YfbR-like"/>
    <property type="match status" value="1"/>
</dbReference>
<dbReference type="RefSeq" id="WP_007391245.1">
    <property type="nucleotide sequence ID" value="NZ_ADGP01000020.1"/>
</dbReference>
<accession>D3LV03</accession>
<dbReference type="STRING" id="699218.HMPREF0889_0328"/>
<gene>
    <name evidence="1" type="ORF">HMPREF0889_0328</name>
    <name evidence="2" type="ORF">HMPREF1039_0340</name>
</gene>
<sequence>MSHFFAILSRMKLIRRWSLMYNRRSENVQEHALETAVLAYHLCVLHNTYFHGALNGEHAAVLAMYHDASEVFTGDMPTPVKYFNSRMRQTYGTVEEQARKRLLSALPAELQAGYKPIICYPEEEPEWPLVKAADTLSAYLKCLQEVADGNREFTEAFHTLEGQLQALNMPEITLFLETYAPSFSLSLDQMHANSDG</sequence>
<protein>
    <recommendedName>
        <fullName evidence="5">HD domain protein</fullName>
    </recommendedName>
</protein>
<reference evidence="3" key="1">
    <citation type="submission" date="2009-12" db="EMBL/GenBank/DDBJ databases">
        <title>Sequence of Clostridiales genomosp. BVAB3 str. UPII9-5.</title>
        <authorList>
            <person name="Madupu R."/>
            <person name="Durkin A.S."/>
            <person name="Torralba M."/>
            <person name="Methe B."/>
            <person name="Sutton G.G."/>
            <person name="Strausberg R.L."/>
            <person name="Nelson K.E."/>
        </authorList>
    </citation>
    <scope>NUCLEOTIDE SEQUENCE [LARGE SCALE GENOMIC DNA]</scope>
    <source>
        <strain evidence="3">28L</strain>
    </source>
</reference>
<name>D3LV03_9FIRM</name>
<dbReference type="Gene3D" id="1.10.3210.10">
    <property type="entry name" value="Hypothetical protein af1432"/>
    <property type="match status" value="1"/>
</dbReference>
<proteinExistence type="predicted"/>
<dbReference type="EMBL" id="ADGP01000020">
    <property type="protein sequence ID" value="EFD93931.1"/>
    <property type="molecule type" value="Genomic_DNA"/>
</dbReference>
<organism evidence="1 3">
    <name type="scientific">Megasphaera lornae</name>
    <dbReference type="NCBI Taxonomy" id="1000568"/>
    <lineage>
        <taxon>Bacteria</taxon>
        <taxon>Bacillati</taxon>
        <taxon>Bacillota</taxon>
        <taxon>Negativicutes</taxon>
        <taxon>Veillonellales</taxon>
        <taxon>Veillonellaceae</taxon>
        <taxon>Megasphaera</taxon>
    </lineage>
</organism>
<dbReference type="eggNOG" id="COG1896">
    <property type="taxonomic scope" value="Bacteria"/>
</dbReference>
<evidence type="ECO:0000313" key="1">
    <source>
        <dbReference type="EMBL" id="EFD93931.1"/>
    </source>
</evidence>
<comment type="caution">
    <text evidence="1">The sequence shown here is derived from an EMBL/GenBank/DDBJ whole genome shotgun (WGS) entry which is preliminary data.</text>
</comment>
<dbReference type="EMBL" id="AFIJ01000032">
    <property type="protein sequence ID" value="EGL39873.1"/>
    <property type="molecule type" value="Genomic_DNA"/>
</dbReference>
<dbReference type="AlphaFoldDB" id="D3LV03"/>
<dbReference type="NCBIfam" id="NF003009">
    <property type="entry name" value="PRK03826.1"/>
    <property type="match status" value="1"/>
</dbReference>
<dbReference type="Proteomes" id="UP000003242">
    <property type="component" value="Unassembled WGS sequence"/>
</dbReference>